<evidence type="ECO:0008006" key="3">
    <source>
        <dbReference type="Google" id="ProtNLM"/>
    </source>
</evidence>
<proteinExistence type="predicted"/>
<dbReference type="SUPFAM" id="SSF53448">
    <property type="entry name" value="Nucleotide-diphospho-sugar transferases"/>
    <property type="match status" value="1"/>
</dbReference>
<name>A0A4R8DPY5_9BACT</name>
<comment type="caution">
    <text evidence="1">The sequence shown here is derived from an EMBL/GenBank/DDBJ whole genome shotgun (WGS) entry which is preliminary data.</text>
</comment>
<dbReference type="EMBL" id="SODV01000001">
    <property type="protein sequence ID" value="TDX00172.1"/>
    <property type="molecule type" value="Genomic_DNA"/>
</dbReference>
<protein>
    <recommendedName>
        <fullName evidence="3">Glycosyl transferase family 2</fullName>
    </recommendedName>
</protein>
<dbReference type="Proteomes" id="UP000294498">
    <property type="component" value="Unassembled WGS sequence"/>
</dbReference>
<evidence type="ECO:0000313" key="2">
    <source>
        <dbReference type="Proteomes" id="UP000294498"/>
    </source>
</evidence>
<reference evidence="1 2" key="1">
    <citation type="submission" date="2019-03" db="EMBL/GenBank/DDBJ databases">
        <title>Genomic Encyclopedia of Type Strains, Phase IV (KMG-IV): sequencing the most valuable type-strain genomes for metagenomic binning, comparative biology and taxonomic classification.</title>
        <authorList>
            <person name="Goeker M."/>
        </authorList>
    </citation>
    <scope>NUCLEOTIDE SEQUENCE [LARGE SCALE GENOMIC DNA]</scope>
    <source>
        <strain evidence="1 2">DSM 100059</strain>
    </source>
</reference>
<dbReference type="AlphaFoldDB" id="A0A4R8DPY5"/>
<dbReference type="RefSeq" id="WP_133991501.1">
    <property type="nucleotide sequence ID" value="NZ_SODV01000001.1"/>
</dbReference>
<dbReference type="OrthoDB" id="9815923at2"/>
<evidence type="ECO:0000313" key="1">
    <source>
        <dbReference type="EMBL" id="TDX00172.1"/>
    </source>
</evidence>
<gene>
    <name evidence="1" type="ORF">EDB95_1189</name>
</gene>
<organism evidence="1 2">
    <name type="scientific">Dinghuibacter silviterrae</name>
    <dbReference type="NCBI Taxonomy" id="1539049"/>
    <lineage>
        <taxon>Bacteria</taxon>
        <taxon>Pseudomonadati</taxon>
        <taxon>Bacteroidota</taxon>
        <taxon>Chitinophagia</taxon>
        <taxon>Chitinophagales</taxon>
        <taxon>Chitinophagaceae</taxon>
        <taxon>Dinghuibacter</taxon>
    </lineage>
</organism>
<keyword evidence="2" id="KW-1185">Reference proteome</keyword>
<dbReference type="InterPro" id="IPR029044">
    <property type="entry name" value="Nucleotide-diphossugar_trans"/>
</dbReference>
<dbReference type="Gene3D" id="3.90.550.10">
    <property type="entry name" value="Spore Coat Polysaccharide Biosynthesis Protein SpsA, Chain A"/>
    <property type="match status" value="1"/>
</dbReference>
<accession>A0A4R8DPY5</accession>
<sequence length="300" mass="35366">MQVSGFTFVRNAVKFGYPVVESIRSILPIVDEFVVCVGNSEDETEALIRSIDSPKIRIVPSVWDEALREGGKVLAVETDKAFAAISPQSDWAFYLQADEVVHEQYLDAIRQTMERYRDDPKVEGLLFRYEHFFGSYRFVGDSRRWYSREIRVVRNDKNIHSFKDAQGFRVVDPATGALRKLKVKPVDAFIYHYGWVKDPREHEKKLRYFPSLWRNDKDMATWTQALPTGADEYLHKDIDSLAHFRGTHPAVMENRVSAEDWVFDFDTRQKKFKKTKDRILYWLEQKTGKRLFEYRNYDLL</sequence>